<gene>
    <name evidence="1" type="ORF">V3328_07415</name>
</gene>
<dbReference type="EMBL" id="JAZHOF010000003">
    <property type="protein sequence ID" value="MEJ8571294.1"/>
    <property type="molecule type" value="Genomic_DNA"/>
</dbReference>
<keyword evidence="2" id="KW-1185">Reference proteome</keyword>
<accession>A0AAW9RQS7</accession>
<name>A0AAW9RQS7_9HYPH</name>
<dbReference type="Proteomes" id="UP001378188">
    <property type="component" value="Unassembled WGS sequence"/>
</dbReference>
<comment type="caution">
    <text evidence="1">The sequence shown here is derived from an EMBL/GenBank/DDBJ whole genome shotgun (WGS) entry which is preliminary data.</text>
</comment>
<proteinExistence type="predicted"/>
<evidence type="ECO:0008006" key="3">
    <source>
        <dbReference type="Google" id="ProtNLM"/>
    </source>
</evidence>
<dbReference type="RefSeq" id="WP_340328997.1">
    <property type="nucleotide sequence ID" value="NZ_JAZHOF010000003.1"/>
</dbReference>
<evidence type="ECO:0000313" key="1">
    <source>
        <dbReference type="EMBL" id="MEJ8571294.1"/>
    </source>
</evidence>
<sequence>MSCEDVQAAFGPGHQCVETGDGARVTTHCLYPSFDPVDVFVVRNGNGFRVHDGGGAERSAWAHGRDEKMIRRMLNRHAARHHIKVVNDVLVADAPSIDWLRAAILAVANASANAATAVVERVVAAAEHDLSDRVFRVLSRAFMPATIGRASIFIGMSGKQHEFDFVVRPSKDKTLLIDTVAPHHVSIASKYVAFADTRFEDGSGIDRFAVYDRPLESSDVSLLQQVADLVPYTSLEAGLKRALI</sequence>
<evidence type="ECO:0000313" key="2">
    <source>
        <dbReference type="Proteomes" id="UP001378188"/>
    </source>
</evidence>
<organism evidence="1 2">
    <name type="scientific">Microbaculum marinum</name>
    <dbReference type="NCBI Taxonomy" id="1764581"/>
    <lineage>
        <taxon>Bacteria</taxon>
        <taxon>Pseudomonadati</taxon>
        <taxon>Pseudomonadota</taxon>
        <taxon>Alphaproteobacteria</taxon>
        <taxon>Hyphomicrobiales</taxon>
        <taxon>Tepidamorphaceae</taxon>
        <taxon>Microbaculum</taxon>
    </lineage>
</organism>
<protein>
    <recommendedName>
        <fullName evidence="3">DUF1828 domain-containing protein</fullName>
    </recommendedName>
</protein>
<reference evidence="1 2" key="1">
    <citation type="submission" date="2024-02" db="EMBL/GenBank/DDBJ databases">
        <title>Genome analysis and characterization of Microbaculum marinisediminis sp. nov., isolated from marine sediment.</title>
        <authorList>
            <person name="Du Z.-J."/>
            <person name="Ye Y.-Q."/>
            <person name="Zhang Z.-R."/>
            <person name="Yuan S.-M."/>
            <person name="Zhang X.-Y."/>
        </authorList>
    </citation>
    <scope>NUCLEOTIDE SEQUENCE [LARGE SCALE GENOMIC DNA]</scope>
    <source>
        <strain evidence="1 2">SDUM1044001</strain>
    </source>
</reference>
<dbReference type="AlphaFoldDB" id="A0AAW9RQS7"/>